<organism evidence="2 3">
    <name type="scientific">Schizopora paradoxa</name>
    <dbReference type="NCBI Taxonomy" id="27342"/>
    <lineage>
        <taxon>Eukaryota</taxon>
        <taxon>Fungi</taxon>
        <taxon>Dikarya</taxon>
        <taxon>Basidiomycota</taxon>
        <taxon>Agaricomycotina</taxon>
        <taxon>Agaricomycetes</taxon>
        <taxon>Hymenochaetales</taxon>
        <taxon>Schizoporaceae</taxon>
        <taxon>Schizopora</taxon>
    </lineage>
</organism>
<evidence type="ECO:0000256" key="1">
    <source>
        <dbReference type="SAM" id="MobiDB-lite"/>
    </source>
</evidence>
<dbReference type="Proteomes" id="UP000053477">
    <property type="component" value="Unassembled WGS sequence"/>
</dbReference>
<evidence type="ECO:0000313" key="3">
    <source>
        <dbReference type="Proteomes" id="UP000053477"/>
    </source>
</evidence>
<gene>
    <name evidence="2" type="ORF">SCHPADRAFT_641304</name>
</gene>
<proteinExistence type="predicted"/>
<dbReference type="OrthoDB" id="2686689at2759"/>
<dbReference type="EMBL" id="KQ086130">
    <property type="protein sequence ID" value="KLO07604.1"/>
    <property type="molecule type" value="Genomic_DNA"/>
</dbReference>
<evidence type="ECO:0000313" key="2">
    <source>
        <dbReference type="EMBL" id="KLO07604.1"/>
    </source>
</evidence>
<feature type="region of interest" description="Disordered" evidence="1">
    <location>
        <begin position="108"/>
        <end position="127"/>
    </location>
</feature>
<name>A0A0H2R6X9_9AGAM</name>
<reference evidence="2 3" key="1">
    <citation type="submission" date="2015-04" db="EMBL/GenBank/DDBJ databases">
        <title>Complete genome sequence of Schizopora paradoxa KUC8140, a cosmopolitan wood degrader in East Asia.</title>
        <authorList>
            <consortium name="DOE Joint Genome Institute"/>
            <person name="Min B."/>
            <person name="Park H."/>
            <person name="Jang Y."/>
            <person name="Kim J.-J."/>
            <person name="Kim K.H."/>
            <person name="Pangilinan J."/>
            <person name="Lipzen A."/>
            <person name="Riley R."/>
            <person name="Grigoriev I.V."/>
            <person name="Spatafora J.W."/>
            <person name="Choi I.-G."/>
        </authorList>
    </citation>
    <scope>NUCLEOTIDE SEQUENCE [LARGE SCALE GENOMIC DNA]</scope>
    <source>
        <strain evidence="2 3">KUC8140</strain>
    </source>
</reference>
<feature type="compositionally biased region" description="Basic and acidic residues" evidence="1">
    <location>
        <begin position="271"/>
        <end position="283"/>
    </location>
</feature>
<feature type="region of interest" description="Disordered" evidence="1">
    <location>
        <begin position="249"/>
        <end position="283"/>
    </location>
</feature>
<protein>
    <submittedName>
        <fullName evidence="2">Uncharacterized protein</fullName>
    </submittedName>
</protein>
<sequence length="283" mass="32378">MSNNENIRTNVIEAYNSLLQRTRRACEHHRGDNLVLNRMLRELRTFIDRFVQVCPCKLEPTFWSSKADWSPFQHGHLFTPEEVERCEDSMSLSLSMLVEAREHVPDRSPLPLSTRVRTGRPGRPRVHVDPTLLARSMEVRSNFVGLATEFKCSSRTLRRIALAAQLVEPGAPVISYDWDEEGNLYRIHQSSTPRVATLSDQELDDIVGRILAHFPTYGRGSMWGALKSRGYNVPEPRISASIVRVRGVPRPFGRNDRPERKYKTDGPLSSVHHDGQHGTFHEF</sequence>
<accession>A0A0H2R6X9</accession>
<dbReference type="InParanoid" id="A0A0H2R6X9"/>
<feature type="compositionally biased region" description="Basic and acidic residues" evidence="1">
    <location>
        <begin position="253"/>
        <end position="264"/>
    </location>
</feature>
<dbReference type="STRING" id="27342.A0A0H2R6X9"/>
<keyword evidence="3" id="KW-1185">Reference proteome</keyword>
<dbReference type="AlphaFoldDB" id="A0A0H2R6X9"/>